<comment type="subcellular location">
    <subcellularLocation>
        <location evidence="1">Cell membrane</location>
        <topology evidence="1">Multi-pass membrane protein</topology>
    </subcellularLocation>
    <subcellularLocation>
        <location evidence="7">Membrane</location>
        <topology evidence="7">Multi-pass membrane protein</topology>
    </subcellularLocation>
</comment>
<evidence type="ECO:0000313" key="12">
    <source>
        <dbReference type="Proteomes" id="UP000886748"/>
    </source>
</evidence>
<evidence type="ECO:0000256" key="5">
    <source>
        <dbReference type="ARBA" id="ARBA00022989"/>
    </source>
</evidence>
<dbReference type="GO" id="GO:0015031">
    <property type="term" value="P:protein transport"/>
    <property type="evidence" value="ECO:0007669"/>
    <property type="project" value="UniProtKB-KW"/>
</dbReference>
<comment type="similarity">
    <text evidence="7">Belongs to the exbB/tolQ family.</text>
</comment>
<evidence type="ECO:0000259" key="10">
    <source>
        <dbReference type="Pfam" id="PF20560"/>
    </source>
</evidence>
<keyword evidence="6 8" id="KW-0472">Membrane</keyword>
<keyword evidence="11" id="KW-0969">Cilium</keyword>
<evidence type="ECO:0000313" key="11">
    <source>
        <dbReference type="EMBL" id="HIU93021.1"/>
    </source>
</evidence>
<keyword evidence="11" id="KW-0966">Cell projection</keyword>
<keyword evidence="5 8" id="KW-1133">Transmembrane helix</keyword>
<dbReference type="EMBL" id="DVOD01000057">
    <property type="protein sequence ID" value="HIU93021.1"/>
    <property type="molecule type" value="Genomic_DNA"/>
</dbReference>
<feature type="transmembrane region" description="Helical" evidence="8">
    <location>
        <begin position="31"/>
        <end position="53"/>
    </location>
</feature>
<reference evidence="11" key="1">
    <citation type="submission" date="2020-10" db="EMBL/GenBank/DDBJ databases">
        <authorList>
            <person name="Gilroy R."/>
        </authorList>
    </citation>
    <scope>NUCLEOTIDE SEQUENCE</scope>
    <source>
        <strain evidence="11">CHK154-7741</strain>
    </source>
</reference>
<dbReference type="GO" id="GO:0071978">
    <property type="term" value="P:bacterial-type flagellum-dependent swarming motility"/>
    <property type="evidence" value="ECO:0007669"/>
    <property type="project" value="InterPro"/>
</dbReference>
<dbReference type="PANTHER" id="PTHR30433">
    <property type="entry name" value="CHEMOTAXIS PROTEIN MOTA"/>
    <property type="match status" value="1"/>
</dbReference>
<sequence length="255" mass="27079">MDFTSLVGVFFGIVCILIGQAMEGGNVGQLLQITAAFIVFGGTGGAVILSFSVEELKNALLLLKDVFMGEKVNFDELIAEIIKFATKARREGAISLEKEARTASDSLMVMGLEAVADGTDPALVRQMMETQVSLLEDKVAGGAKVWESAGGFSPTIGIIGAVLGLIQVMQNLSDPSKLGAGIAVAFVATVYGVGAANLIFIPFSTKLKFKFKKVFLKKEMIIEGILAIQAGESPALIERKLQAYILDSHMKEEAA</sequence>
<protein>
    <submittedName>
        <fullName evidence="11">Flagellar motor protein</fullName>
    </submittedName>
</protein>
<keyword evidence="3 8" id="KW-0812">Transmembrane</keyword>
<evidence type="ECO:0000256" key="7">
    <source>
        <dbReference type="RuleBase" id="RU004057"/>
    </source>
</evidence>
<organism evidence="11 12">
    <name type="scientific">Candidatus Limenecus avicola</name>
    <dbReference type="NCBI Taxonomy" id="2840847"/>
    <lineage>
        <taxon>Bacteria</taxon>
        <taxon>Bacillati</taxon>
        <taxon>Bacillota</taxon>
        <taxon>Clostridia</taxon>
        <taxon>Eubacteriales</taxon>
        <taxon>Clostridiaceae</taxon>
        <taxon>Clostridiaceae incertae sedis</taxon>
        <taxon>Candidatus Limenecus</taxon>
    </lineage>
</organism>
<evidence type="ECO:0000256" key="2">
    <source>
        <dbReference type="ARBA" id="ARBA00022475"/>
    </source>
</evidence>
<evidence type="ECO:0000256" key="8">
    <source>
        <dbReference type="SAM" id="Phobius"/>
    </source>
</evidence>
<evidence type="ECO:0000256" key="4">
    <source>
        <dbReference type="ARBA" id="ARBA00022779"/>
    </source>
</evidence>
<keyword evidence="7" id="KW-0813">Transport</keyword>
<evidence type="ECO:0000256" key="1">
    <source>
        <dbReference type="ARBA" id="ARBA00004651"/>
    </source>
</evidence>
<reference evidence="11" key="2">
    <citation type="journal article" date="2021" name="PeerJ">
        <title>Extensive microbial diversity within the chicken gut microbiome revealed by metagenomics and culture.</title>
        <authorList>
            <person name="Gilroy R."/>
            <person name="Ravi A."/>
            <person name="Getino M."/>
            <person name="Pursley I."/>
            <person name="Horton D.L."/>
            <person name="Alikhan N.F."/>
            <person name="Baker D."/>
            <person name="Gharbi K."/>
            <person name="Hall N."/>
            <person name="Watson M."/>
            <person name="Adriaenssens E.M."/>
            <person name="Foster-Nyarko E."/>
            <person name="Jarju S."/>
            <person name="Secka A."/>
            <person name="Antonio M."/>
            <person name="Oren A."/>
            <person name="Chaudhuri R.R."/>
            <person name="La Ragione R."/>
            <person name="Hildebrand F."/>
            <person name="Pallen M.J."/>
        </authorList>
    </citation>
    <scope>NUCLEOTIDE SEQUENCE</scope>
    <source>
        <strain evidence="11">CHK154-7741</strain>
    </source>
</reference>
<keyword evidence="2" id="KW-1003">Cell membrane</keyword>
<dbReference type="PANTHER" id="PTHR30433:SF3">
    <property type="entry name" value="MOTILITY PROTEIN A"/>
    <property type="match status" value="1"/>
</dbReference>
<keyword evidence="7" id="KW-0653">Protein transport</keyword>
<feature type="transmembrane region" description="Helical" evidence="8">
    <location>
        <begin position="178"/>
        <end position="203"/>
    </location>
</feature>
<evidence type="ECO:0000259" key="9">
    <source>
        <dbReference type="Pfam" id="PF01618"/>
    </source>
</evidence>
<dbReference type="AlphaFoldDB" id="A0A9D1N163"/>
<dbReference type="InterPro" id="IPR046786">
    <property type="entry name" value="MotA_N"/>
</dbReference>
<dbReference type="Pfam" id="PF01618">
    <property type="entry name" value="MotA_ExbB"/>
    <property type="match status" value="1"/>
</dbReference>
<feature type="domain" description="Motility protein A N-terminal" evidence="10">
    <location>
        <begin position="6"/>
        <end position="92"/>
    </location>
</feature>
<keyword evidence="11" id="KW-0282">Flagellum</keyword>
<feature type="domain" description="MotA/TolQ/ExbB proton channel" evidence="9">
    <location>
        <begin position="102"/>
        <end position="219"/>
    </location>
</feature>
<dbReference type="InterPro" id="IPR047055">
    <property type="entry name" value="MotA-like"/>
</dbReference>
<dbReference type="GO" id="GO:0006935">
    <property type="term" value="P:chemotaxis"/>
    <property type="evidence" value="ECO:0007669"/>
    <property type="project" value="InterPro"/>
</dbReference>
<comment type="caution">
    <text evidence="11">The sequence shown here is derived from an EMBL/GenBank/DDBJ whole genome shotgun (WGS) entry which is preliminary data.</text>
</comment>
<name>A0A9D1N163_9CLOT</name>
<dbReference type="Pfam" id="PF20560">
    <property type="entry name" value="MotA_N"/>
    <property type="match status" value="1"/>
</dbReference>
<gene>
    <name evidence="11" type="ORF">IAD26_07805</name>
</gene>
<dbReference type="GO" id="GO:0005886">
    <property type="term" value="C:plasma membrane"/>
    <property type="evidence" value="ECO:0007669"/>
    <property type="project" value="UniProtKB-SubCell"/>
</dbReference>
<dbReference type="Proteomes" id="UP000886748">
    <property type="component" value="Unassembled WGS sequence"/>
</dbReference>
<feature type="transmembrane region" description="Helical" evidence="8">
    <location>
        <begin position="145"/>
        <end position="166"/>
    </location>
</feature>
<accession>A0A9D1N163</accession>
<evidence type="ECO:0000256" key="3">
    <source>
        <dbReference type="ARBA" id="ARBA00022692"/>
    </source>
</evidence>
<keyword evidence="4" id="KW-0283">Flagellar rotation</keyword>
<dbReference type="NCBIfam" id="NF006583">
    <property type="entry name" value="PRK09109.1"/>
    <property type="match status" value="1"/>
</dbReference>
<proteinExistence type="inferred from homology"/>
<evidence type="ECO:0000256" key="6">
    <source>
        <dbReference type="ARBA" id="ARBA00023136"/>
    </source>
</evidence>
<dbReference type="InterPro" id="IPR002898">
    <property type="entry name" value="MotA_ExbB_proton_chnl"/>
</dbReference>